<comment type="caution">
    <text evidence="1">The sequence shown here is derived from an EMBL/GenBank/DDBJ whole genome shotgun (WGS) entry which is preliminary data.</text>
</comment>
<dbReference type="AlphaFoldDB" id="A0A5C5U131"/>
<evidence type="ECO:0000313" key="2">
    <source>
        <dbReference type="Proteomes" id="UP000315949"/>
    </source>
</evidence>
<organism evidence="1 2">
    <name type="scientific">Luteimonas wenzhouensis</name>
    <dbReference type="NCBI Taxonomy" id="2599615"/>
    <lineage>
        <taxon>Bacteria</taxon>
        <taxon>Pseudomonadati</taxon>
        <taxon>Pseudomonadota</taxon>
        <taxon>Gammaproteobacteria</taxon>
        <taxon>Lysobacterales</taxon>
        <taxon>Lysobacteraceae</taxon>
        <taxon>Luteimonas</taxon>
    </lineage>
</organism>
<dbReference type="EMBL" id="VOHE01000003">
    <property type="protein sequence ID" value="TWT19644.1"/>
    <property type="molecule type" value="Genomic_DNA"/>
</dbReference>
<accession>A0A5C5U131</accession>
<gene>
    <name evidence="1" type="ORF">FQY79_07315</name>
</gene>
<name>A0A5C5U131_9GAMM</name>
<dbReference type="Proteomes" id="UP000315949">
    <property type="component" value="Unassembled WGS sequence"/>
</dbReference>
<proteinExistence type="predicted"/>
<dbReference type="RefSeq" id="WP_146312235.1">
    <property type="nucleotide sequence ID" value="NZ_VOHE01000003.1"/>
</dbReference>
<keyword evidence="2" id="KW-1185">Reference proteome</keyword>
<sequence>MAAPGDFWRWFCANERQLKDRGHPRREALADELLERLQQVSEQLWFELGLMKDGSGHLIVTAEGNTGAFADVVALVDAAPAIEGWEITAFKPPRGFGFVLNRSGIAIDPRQARFVALEDPDDPGFFGIEVGFPHYDPAREDDFLDATYTMLEVGLGELALAEHVHHLQVGALPDDPESSGYLPMERLARLLPGRVTH</sequence>
<protein>
    <recommendedName>
        <fullName evidence="3">DUF695 domain-containing protein</fullName>
    </recommendedName>
</protein>
<evidence type="ECO:0000313" key="1">
    <source>
        <dbReference type="EMBL" id="TWT19644.1"/>
    </source>
</evidence>
<reference evidence="1 2" key="1">
    <citation type="submission" date="2019-07" db="EMBL/GenBank/DDBJ databases">
        <title>Luteimonas sp. YD-1 nov., isolated from acidic soil.</title>
        <authorList>
            <person name="Zhou J."/>
        </authorList>
    </citation>
    <scope>NUCLEOTIDE SEQUENCE [LARGE SCALE GENOMIC DNA]</scope>
    <source>
        <strain evidence="1 2">YD-1</strain>
    </source>
</reference>
<dbReference type="OrthoDB" id="9151249at2"/>
<evidence type="ECO:0008006" key="3">
    <source>
        <dbReference type="Google" id="ProtNLM"/>
    </source>
</evidence>